<dbReference type="GO" id="GO:0051603">
    <property type="term" value="P:proteolysis involved in protein catabolic process"/>
    <property type="evidence" value="ECO:0007669"/>
    <property type="project" value="TreeGrafter"/>
</dbReference>
<dbReference type="Pfam" id="PF01435">
    <property type="entry name" value="Peptidase_M48"/>
    <property type="match status" value="1"/>
</dbReference>
<evidence type="ECO:0000259" key="8">
    <source>
        <dbReference type="Pfam" id="PF01435"/>
    </source>
</evidence>
<dbReference type="Gene3D" id="3.30.2010.10">
    <property type="entry name" value="Metalloproteases ('zincins'), catalytic domain"/>
    <property type="match status" value="1"/>
</dbReference>
<feature type="region of interest" description="Disordered" evidence="7">
    <location>
        <begin position="256"/>
        <end position="277"/>
    </location>
</feature>
<reference evidence="9 10" key="1">
    <citation type="journal article" date="2011" name="Front. Microbiol.">
        <title>Genomic signatures of strain selection and enhancement in Bacillus atrophaeus var. globigii, a historical biowarfare simulant.</title>
        <authorList>
            <person name="Gibbons H.S."/>
            <person name="Broomall S.M."/>
            <person name="McNew L.A."/>
            <person name="Daligault H."/>
            <person name="Chapman C."/>
            <person name="Bruce D."/>
            <person name="Karavis M."/>
            <person name="Krepps M."/>
            <person name="McGregor P.A."/>
            <person name="Hong C."/>
            <person name="Park K.H."/>
            <person name="Akmal A."/>
            <person name="Feldman A."/>
            <person name="Lin J.S."/>
            <person name="Chang W.E."/>
            <person name="Higgs B.W."/>
            <person name="Demirev P."/>
            <person name="Lindquist J."/>
            <person name="Liem A."/>
            <person name="Fochler E."/>
            <person name="Read T.D."/>
            <person name="Tapia R."/>
            <person name="Johnson S."/>
            <person name="Bishop-Lilly K.A."/>
            <person name="Detter C."/>
            <person name="Han C."/>
            <person name="Sozhamannan S."/>
            <person name="Rosenzweig C.N."/>
            <person name="Skowronski E.W."/>
        </authorList>
    </citation>
    <scope>NUCLEOTIDE SEQUENCE [LARGE SCALE GENOMIC DNA]</scope>
    <source>
        <strain evidence="9 10">AK5</strain>
    </source>
</reference>
<evidence type="ECO:0000256" key="7">
    <source>
        <dbReference type="SAM" id="MobiDB-lite"/>
    </source>
</evidence>
<dbReference type="PANTHER" id="PTHR22726">
    <property type="entry name" value="METALLOENDOPEPTIDASE OMA1"/>
    <property type="match status" value="1"/>
</dbReference>
<keyword evidence="1 6" id="KW-0645">Protease</keyword>
<protein>
    <submittedName>
        <fullName evidence="9">Peptidase</fullName>
    </submittedName>
</protein>
<comment type="cofactor">
    <cofactor evidence="6">
        <name>Zn(2+)</name>
        <dbReference type="ChEBI" id="CHEBI:29105"/>
    </cofactor>
    <text evidence="6">Binds 1 zinc ion per subunit.</text>
</comment>
<keyword evidence="4 6" id="KW-0862">Zinc</keyword>
<dbReference type="PANTHER" id="PTHR22726:SF24">
    <property type="entry name" value="M48 FAMILY METALLOPEPTIDASE"/>
    <property type="match status" value="1"/>
</dbReference>
<dbReference type="InterPro" id="IPR001915">
    <property type="entry name" value="Peptidase_M48"/>
</dbReference>
<keyword evidence="5 6" id="KW-0482">Metalloprotease</keyword>
<dbReference type="CDD" id="cd07331">
    <property type="entry name" value="M48C_Oma1_like"/>
    <property type="match status" value="1"/>
</dbReference>
<dbReference type="PROSITE" id="PS51257">
    <property type="entry name" value="PROKAR_LIPOPROTEIN"/>
    <property type="match status" value="1"/>
</dbReference>
<keyword evidence="10" id="KW-1185">Reference proteome</keyword>
<name>A0A432VZK7_9GAMM</name>
<evidence type="ECO:0000313" key="9">
    <source>
        <dbReference type="EMBL" id="RUO22114.1"/>
    </source>
</evidence>
<sequence length="277" mass="29916">MKVLTVLITVAVIAACTTSPTGRKQLNLFSGSALNSMGSEAFAQIKQEEKVSTDPALNQYAQCIANAIIEVLPYEYSHIEWEVVVFESATINAFALPGGYIGFYTGILKLTENQHQVAAIMGHEIGHVMADHSSERLSTNLLISAGLLAADIATSDRSPGQRAAIMAGLGITSQLAVALPYSRRHESEADEIGLDLMARAGFKPEEAPRLWELMAQAGGGSTPELLSTHPSPSSRIRDLTNQIPAVMPYYQERAAQGRLPNCPRPSVLDQMHEEESN</sequence>
<dbReference type="GO" id="GO:0004222">
    <property type="term" value="F:metalloendopeptidase activity"/>
    <property type="evidence" value="ECO:0007669"/>
    <property type="project" value="InterPro"/>
</dbReference>
<dbReference type="GO" id="GO:0016020">
    <property type="term" value="C:membrane"/>
    <property type="evidence" value="ECO:0007669"/>
    <property type="project" value="TreeGrafter"/>
</dbReference>
<dbReference type="Proteomes" id="UP000288212">
    <property type="component" value="Unassembled WGS sequence"/>
</dbReference>
<evidence type="ECO:0000256" key="6">
    <source>
        <dbReference type="RuleBase" id="RU003983"/>
    </source>
</evidence>
<accession>A0A432VZK7</accession>
<dbReference type="OrthoDB" id="9810445at2"/>
<dbReference type="GO" id="GO:0046872">
    <property type="term" value="F:metal ion binding"/>
    <property type="evidence" value="ECO:0007669"/>
    <property type="project" value="UniProtKB-KW"/>
</dbReference>
<dbReference type="InterPro" id="IPR051156">
    <property type="entry name" value="Mito/Outer_Membr_Metalloprot"/>
</dbReference>
<evidence type="ECO:0000256" key="1">
    <source>
        <dbReference type="ARBA" id="ARBA00022670"/>
    </source>
</evidence>
<evidence type="ECO:0000256" key="5">
    <source>
        <dbReference type="ARBA" id="ARBA00023049"/>
    </source>
</evidence>
<evidence type="ECO:0000256" key="2">
    <source>
        <dbReference type="ARBA" id="ARBA00022723"/>
    </source>
</evidence>
<gene>
    <name evidence="9" type="ORF">CWE06_04140</name>
</gene>
<comment type="similarity">
    <text evidence="6">Belongs to the peptidase M48 family.</text>
</comment>
<feature type="domain" description="Peptidase M48" evidence="8">
    <location>
        <begin position="57"/>
        <end position="241"/>
    </location>
</feature>
<organism evidence="9 10">
    <name type="scientific">Aliidiomarina haloalkalitolerans</name>
    <dbReference type="NCBI Taxonomy" id="859059"/>
    <lineage>
        <taxon>Bacteria</taxon>
        <taxon>Pseudomonadati</taxon>
        <taxon>Pseudomonadota</taxon>
        <taxon>Gammaproteobacteria</taxon>
        <taxon>Alteromonadales</taxon>
        <taxon>Idiomarinaceae</taxon>
        <taxon>Aliidiomarina</taxon>
    </lineage>
</organism>
<proteinExistence type="inferred from homology"/>
<evidence type="ECO:0000313" key="10">
    <source>
        <dbReference type="Proteomes" id="UP000288212"/>
    </source>
</evidence>
<dbReference type="EMBL" id="PIPI01000001">
    <property type="protein sequence ID" value="RUO22114.1"/>
    <property type="molecule type" value="Genomic_DNA"/>
</dbReference>
<keyword evidence="3 6" id="KW-0378">Hydrolase</keyword>
<comment type="caution">
    <text evidence="9">The sequence shown here is derived from an EMBL/GenBank/DDBJ whole genome shotgun (WGS) entry which is preliminary data.</text>
</comment>
<evidence type="ECO:0000256" key="3">
    <source>
        <dbReference type="ARBA" id="ARBA00022801"/>
    </source>
</evidence>
<evidence type="ECO:0000256" key="4">
    <source>
        <dbReference type="ARBA" id="ARBA00022833"/>
    </source>
</evidence>
<keyword evidence="2" id="KW-0479">Metal-binding</keyword>
<dbReference type="AlphaFoldDB" id="A0A432VZK7"/>